<keyword evidence="9" id="KW-1185">Reference proteome</keyword>
<dbReference type="GO" id="GO:0000978">
    <property type="term" value="F:RNA polymerase II cis-regulatory region sequence-specific DNA binding"/>
    <property type="evidence" value="ECO:0007669"/>
    <property type="project" value="TreeGrafter"/>
</dbReference>
<feature type="region of interest" description="Disordered" evidence="6">
    <location>
        <begin position="1"/>
        <end position="25"/>
    </location>
</feature>
<dbReference type="SMART" id="SM00389">
    <property type="entry name" value="HOX"/>
    <property type="match status" value="1"/>
</dbReference>
<sequence>MSKKSLKSPSNQKSTEHTDHNDNICLNMHNTSTNNQTLILMEQMNSPVMRTKEMKFSSKEPNICTTISSSSSTSVVVSSTNKRPRSAYTNLQLVELEKEFHYSNYLGQPRRLELAEQLGLTERQIKIWFQNRRMKQKKECKDSEKIKYDFYYPYYENYKFWYPNHSLDINPTASFSYSQIPSDLTQQTSSNACNFLPTLPSSTLPTFIESYSNCPMNNIQNPKNLEVLNSDSMNHLFNVNDAKQIIMNGNSSKEWSTSSTAYEASNEAHHSTSRNSNVPHYISPMSNSTFFISCDHKLPENSMDHFTDSNKTDIKHANNCMVKENDYRPTLNPNNQSVLYDQLKTNTVPATINCQYQKAILSRYQYSQYDCNQY</sequence>
<dbReference type="InterPro" id="IPR009057">
    <property type="entry name" value="Homeodomain-like_sf"/>
</dbReference>
<keyword evidence="3 4" id="KW-0539">Nucleus</keyword>
<dbReference type="GO" id="GO:0005634">
    <property type="term" value="C:nucleus"/>
    <property type="evidence" value="ECO:0007669"/>
    <property type="project" value="UniProtKB-SubCell"/>
</dbReference>
<dbReference type="GO" id="GO:0045944">
    <property type="term" value="P:positive regulation of transcription by RNA polymerase II"/>
    <property type="evidence" value="ECO:0007669"/>
    <property type="project" value="UniProtKB-ARBA"/>
</dbReference>
<evidence type="ECO:0000256" key="2">
    <source>
        <dbReference type="ARBA" id="ARBA00023155"/>
    </source>
</evidence>
<dbReference type="GO" id="GO:0000981">
    <property type="term" value="F:DNA-binding transcription factor activity, RNA polymerase II-specific"/>
    <property type="evidence" value="ECO:0007669"/>
    <property type="project" value="InterPro"/>
</dbReference>
<feature type="domain" description="Homeobox" evidence="7">
    <location>
        <begin position="79"/>
        <end position="139"/>
    </location>
</feature>
<dbReference type="InterPro" id="IPR020479">
    <property type="entry name" value="HD_metazoa"/>
</dbReference>
<accession>A0A4Z2DGM8</accession>
<dbReference type="Pfam" id="PF00046">
    <property type="entry name" value="Homeodomain"/>
    <property type="match status" value="1"/>
</dbReference>
<keyword evidence="1 4" id="KW-0238">DNA-binding</keyword>
<evidence type="ECO:0000313" key="8">
    <source>
        <dbReference type="EMBL" id="TNN15643.1"/>
    </source>
</evidence>
<evidence type="ECO:0000256" key="4">
    <source>
        <dbReference type="PROSITE-ProRule" id="PRU00108"/>
    </source>
</evidence>
<dbReference type="PANTHER" id="PTHR45664:SF12">
    <property type="entry name" value="PANCREAS_DUODENUM HOMEOBOX PROTEIN 1"/>
    <property type="match status" value="1"/>
</dbReference>
<dbReference type="AlphaFoldDB" id="A0A4Z2DGM8"/>
<evidence type="ECO:0000256" key="3">
    <source>
        <dbReference type="ARBA" id="ARBA00023242"/>
    </source>
</evidence>
<proteinExistence type="predicted"/>
<dbReference type="PRINTS" id="PR00024">
    <property type="entry name" value="HOMEOBOX"/>
</dbReference>
<evidence type="ECO:0000256" key="5">
    <source>
        <dbReference type="RuleBase" id="RU000682"/>
    </source>
</evidence>
<gene>
    <name evidence="8" type="ORF">EWB00_001161</name>
</gene>
<reference evidence="8 9" key="1">
    <citation type="submission" date="2019-03" db="EMBL/GenBank/DDBJ databases">
        <title>An improved genome assembly of the fluke Schistosoma japonicum.</title>
        <authorList>
            <person name="Hu W."/>
            <person name="Luo F."/>
            <person name="Yin M."/>
            <person name="Mo X."/>
            <person name="Sun C."/>
            <person name="Wu Q."/>
            <person name="Zhu B."/>
            <person name="Xiang M."/>
            <person name="Wang J."/>
            <person name="Wang Y."/>
            <person name="Zhang T."/>
            <person name="Xu B."/>
            <person name="Zheng H."/>
            <person name="Feng Z."/>
        </authorList>
    </citation>
    <scope>NUCLEOTIDE SEQUENCE [LARGE SCALE GENOMIC DNA]</scope>
    <source>
        <strain evidence="8">HuSjv2</strain>
        <tissue evidence="8">Worms</tissue>
    </source>
</reference>
<feature type="DNA-binding region" description="Homeobox" evidence="4">
    <location>
        <begin position="81"/>
        <end position="140"/>
    </location>
</feature>
<name>A0A4Z2DGM8_SCHJA</name>
<dbReference type="PROSITE" id="PS00027">
    <property type="entry name" value="HOMEOBOX_1"/>
    <property type="match status" value="1"/>
</dbReference>
<evidence type="ECO:0000256" key="1">
    <source>
        <dbReference type="ARBA" id="ARBA00023125"/>
    </source>
</evidence>
<organism evidence="8 9">
    <name type="scientific">Schistosoma japonicum</name>
    <name type="common">Blood fluke</name>
    <dbReference type="NCBI Taxonomy" id="6182"/>
    <lineage>
        <taxon>Eukaryota</taxon>
        <taxon>Metazoa</taxon>
        <taxon>Spiralia</taxon>
        <taxon>Lophotrochozoa</taxon>
        <taxon>Platyhelminthes</taxon>
        <taxon>Trematoda</taxon>
        <taxon>Digenea</taxon>
        <taxon>Strigeidida</taxon>
        <taxon>Schistosomatoidea</taxon>
        <taxon>Schistosomatidae</taxon>
        <taxon>Schistosoma</taxon>
    </lineage>
</organism>
<keyword evidence="2 4" id="KW-0371">Homeobox</keyword>
<dbReference type="PRINTS" id="PR00031">
    <property type="entry name" value="HTHREPRESSR"/>
</dbReference>
<dbReference type="SUPFAM" id="SSF46689">
    <property type="entry name" value="Homeodomain-like"/>
    <property type="match status" value="1"/>
</dbReference>
<dbReference type="Proteomes" id="UP000311919">
    <property type="component" value="Unassembled WGS sequence"/>
</dbReference>
<evidence type="ECO:0000259" key="7">
    <source>
        <dbReference type="PROSITE" id="PS50071"/>
    </source>
</evidence>
<dbReference type="STRING" id="6182.A0A4Z2DGM8"/>
<evidence type="ECO:0000256" key="6">
    <source>
        <dbReference type="SAM" id="MobiDB-lite"/>
    </source>
</evidence>
<dbReference type="PANTHER" id="PTHR45664">
    <property type="entry name" value="PROTEIN ZERKNUELLT 1-RELATED"/>
    <property type="match status" value="1"/>
</dbReference>
<dbReference type="InterPro" id="IPR000047">
    <property type="entry name" value="HTH_motif"/>
</dbReference>
<dbReference type="PROSITE" id="PS50071">
    <property type="entry name" value="HOMEOBOX_2"/>
    <property type="match status" value="1"/>
</dbReference>
<dbReference type="InterPro" id="IPR001356">
    <property type="entry name" value="HD"/>
</dbReference>
<dbReference type="OrthoDB" id="6159439at2759"/>
<comment type="subcellular location">
    <subcellularLocation>
        <location evidence="4 5">Nucleus</location>
    </subcellularLocation>
</comment>
<dbReference type="Gene3D" id="1.10.10.60">
    <property type="entry name" value="Homeodomain-like"/>
    <property type="match status" value="1"/>
</dbReference>
<comment type="caution">
    <text evidence="8">The sequence shown here is derived from an EMBL/GenBank/DDBJ whole genome shotgun (WGS) entry which is preliminary data.</text>
</comment>
<dbReference type="InterPro" id="IPR017970">
    <property type="entry name" value="Homeobox_CS"/>
</dbReference>
<dbReference type="CDD" id="cd00086">
    <property type="entry name" value="homeodomain"/>
    <property type="match status" value="1"/>
</dbReference>
<protein>
    <submittedName>
        <fullName evidence="8">Homeobox protein</fullName>
    </submittedName>
</protein>
<dbReference type="EMBL" id="SKCS01000144">
    <property type="protein sequence ID" value="TNN15643.1"/>
    <property type="molecule type" value="Genomic_DNA"/>
</dbReference>
<evidence type="ECO:0000313" key="9">
    <source>
        <dbReference type="Proteomes" id="UP000311919"/>
    </source>
</evidence>